<dbReference type="PROSITE" id="PS50005">
    <property type="entry name" value="TPR"/>
    <property type="match status" value="2"/>
</dbReference>
<accession>A0A849SNU6</accession>
<comment type="caution">
    <text evidence="4">The sequence shown here is derived from an EMBL/GenBank/DDBJ whole genome shotgun (WGS) entry which is preliminary data.</text>
</comment>
<feature type="region of interest" description="Disordered" evidence="2">
    <location>
        <begin position="35"/>
        <end position="81"/>
    </location>
</feature>
<evidence type="ECO:0000313" key="4">
    <source>
        <dbReference type="EMBL" id="NOT34537.1"/>
    </source>
</evidence>
<dbReference type="PANTHER" id="PTHR12558:SF13">
    <property type="entry name" value="CELL DIVISION CYCLE PROTEIN 27 HOMOLOG"/>
    <property type="match status" value="1"/>
</dbReference>
<keyword evidence="3" id="KW-0812">Transmembrane</keyword>
<evidence type="ECO:0000256" key="1">
    <source>
        <dbReference type="PROSITE-ProRule" id="PRU00339"/>
    </source>
</evidence>
<dbReference type="EMBL" id="JABFRW010000129">
    <property type="protein sequence ID" value="NOT34537.1"/>
    <property type="molecule type" value="Genomic_DNA"/>
</dbReference>
<dbReference type="SMART" id="SM00028">
    <property type="entry name" value="TPR"/>
    <property type="match status" value="3"/>
</dbReference>
<gene>
    <name evidence="4" type="ORF">HOP12_10245</name>
</gene>
<keyword evidence="3" id="KW-0472">Membrane</keyword>
<keyword evidence="3" id="KW-1133">Transmembrane helix</keyword>
<name>A0A849SNU6_UNCEI</name>
<protein>
    <submittedName>
        <fullName evidence="4">Tetratricopeptide repeat protein</fullName>
    </submittedName>
</protein>
<organism evidence="4 5">
    <name type="scientific">Eiseniibacteriota bacterium</name>
    <dbReference type="NCBI Taxonomy" id="2212470"/>
    <lineage>
        <taxon>Bacteria</taxon>
        <taxon>Candidatus Eiseniibacteriota</taxon>
    </lineage>
</organism>
<dbReference type="SUPFAM" id="SSF48452">
    <property type="entry name" value="TPR-like"/>
    <property type="match status" value="1"/>
</dbReference>
<feature type="repeat" description="TPR" evidence="1">
    <location>
        <begin position="213"/>
        <end position="246"/>
    </location>
</feature>
<dbReference type="PANTHER" id="PTHR12558">
    <property type="entry name" value="CELL DIVISION CYCLE 16,23,27"/>
    <property type="match status" value="1"/>
</dbReference>
<evidence type="ECO:0000313" key="5">
    <source>
        <dbReference type="Proteomes" id="UP000580839"/>
    </source>
</evidence>
<dbReference type="InterPro" id="IPR019734">
    <property type="entry name" value="TPR_rpt"/>
</dbReference>
<dbReference type="AlphaFoldDB" id="A0A849SNU6"/>
<proteinExistence type="predicted"/>
<feature type="transmembrane region" description="Helical" evidence="3">
    <location>
        <begin position="90"/>
        <end position="109"/>
    </location>
</feature>
<sequence>MSERPPTHCPDCGRPVPEDVAECPACSFPLATVAPVTGAGSAPTPPPNVAPEPLIEVSRPGPPPTVRIDPAIPRPPRRPPRAAAIPPQALSLWLIFGAIMALVVICVGVRGFRESNQVPVPGSNAGQQARADSLQRVIAADSTNVAARVRFGDVLYDTGNWSDAIIQYRAAVRMDSSLATAIVDMGVCFYNLGDSAEAERLFELALKRDAHQPVALFNLGIILERRKEYRAALGSYHRALQSDPPEGMKSALVDAMARVQKELGATPPPLPDGH</sequence>
<dbReference type="Proteomes" id="UP000580839">
    <property type="component" value="Unassembled WGS sequence"/>
</dbReference>
<feature type="repeat" description="TPR" evidence="1">
    <location>
        <begin position="179"/>
        <end position="212"/>
    </location>
</feature>
<keyword evidence="1" id="KW-0802">TPR repeat</keyword>
<dbReference type="InterPro" id="IPR011990">
    <property type="entry name" value="TPR-like_helical_dom_sf"/>
</dbReference>
<evidence type="ECO:0000256" key="2">
    <source>
        <dbReference type="SAM" id="MobiDB-lite"/>
    </source>
</evidence>
<dbReference type="Pfam" id="PF13432">
    <property type="entry name" value="TPR_16"/>
    <property type="match status" value="2"/>
</dbReference>
<evidence type="ECO:0000256" key="3">
    <source>
        <dbReference type="SAM" id="Phobius"/>
    </source>
</evidence>
<reference evidence="4 5" key="1">
    <citation type="submission" date="2020-04" db="EMBL/GenBank/DDBJ databases">
        <title>Metagenomic profiling of ammonia- and methane-oxidizing microorganisms in a Dutch drinking water treatment plant.</title>
        <authorList>
            <person name="Poghosyan L."/>
            <person name="Leucker S."/>
        </authorList>
    </citation>
    <scope>NUCLEOTIDE SEQUENCE [LARGE SCALE GENOMIC DNA]</scope>
    <source>
        <strain evidence="4">S-RSF-IL-03</strain>
    </source>
</reference>
<dbReference type="Gene3D" id="1.25.40.10">
    <property type="entry name" value="Tetratricopeptide repeat domain"/>
    <property type="match status" value="1"/>
</dbReference>